<dbReference type="SUPFAM" id="SSF56112">
    <property type="entry name" value="Protein kinase-like (PK-like)"/>
    <property type="match status" value="1"/>
</dbReference>
<dbReference type="PROSITE" id="PS50011">
    <property type="entry name" value="PROTEIN_KINASE_DOM"/>
    <property type="match status" value="1"/>
</dbReference>
<protein>
    <recommendedName>
        <fullName evidence="1">Protein kinase domain-containing protein</fullName>
    </recommendedName>
</protein>
<dbReference type="GO" id="GO:0005524">
    <property type="term" value="F:ATP binding"/>
    <property type="evidence" value="ECO:0007669"/>
    <property type="project" value="InterPro"/>
</dbReference>
<evidence type="ECO:0000313" key="3">
    <source>
        <dbReference type="Proteomes" id="UP000243686"/>
    </source>
</evidence>
<dbReference type="PROSITE" id="PS00109">
    <property type="entry name" value="PROTEIN_KINASE_TYR"/>
    <property type="match status" value="1"/>
</dbReference>
<evidence type="ECO:0000259" key="1">
    <source>
        <dbReference type="PROSITE" id="PS50011"/>
    </source>
</evidence>
<dbReference type="EMBL" id="KV896525">
    <property type="protein sequence ID" value="OON16781.1"/>
    <property type="molecule type" value="Genomic_DNA"/>
</dbReference>
<dbReference type="GO" id="GO:0004714">
    <property type="term" value="F:transmembrane receptor protein tyrosine kinase activity"/>
    <property type="evidence" value="ECO:0007669"/>
    <property type="project" value="TreeGrafter"/>
</dbReference>
<dbReference type="Proteomes" id="UP000243686">
    <property type="component" value="Unassembled WGS sequence"/>
</dbReference>
<dbReference type="PANTHER" id="PTHR24416">
    <property type="entry name" value="TYROSINE-PROTEIN KINASE RECEPTOR"/>
    <property type="match status" value="1"/>
</dbReference>
<evidence type="ECO:0000313" key="2">
    <source>
        <dbReference type="EMBL" id="OON16781.1"/>
    </source>
</evidence>
<dbReference type="PRINTS" id="PR00109">
    <property type="entry name" value="TYRKINASE"/>
</dbReference>
<dbReference type="SMART" id="SM00219">
    <property type="entry name" value="TyrKc"/>
    <property type="match status" value="1"/>
</dbReference>
<dbReference type="InterPro" id="IPR050122">
    <property type="entry name" value="RTK"/>
</dbReference>
<dbReference type="GO" id="GO:0043066">
    <property type="term" value="P:negative regulation of apoptotic process"/>
    <property type="evidence" value="ECO:0007669"/>
    <property type="project" value="TreeGrafter"/>
</dbReference>
<dbReference type="InterPro" id="IPR000719">
    <property type="entry name" value="Prot_kinase_dom"/>
</dbReference>
<keyword evidence="3" id="KW-1185">Reference proteome</keyword>
<dbReference type="PANTHER" id="PTHR24416:SF566">
    <property type="entry name" value="EPIDERMAL GROWTH FACTOR RECEPTOR"/>
    <property type="match status" value="1"/>
</dbReference>
<dbReference type="GO" id="GO:0008284">
    <property type="term" value="P:positive regulation of cell population proliferation"/>
    <property type="evidence" value="ECO:0007669"/>
    <property type="project" value="TreeGrafter"/>
</dbReference>
<dbReference type="Pfam" id="PF07714">
    <property type="entry name" value="PK_Tyr_Ser-Thr"/>
    <property type="match status" value="1"/>
</dbReference>
<dbReference type="InterPro" id="IPR011009">
    <property type="entry name" value="Kinase-like_dom_sf"/>
</dbReference>
<reference evidence="2 3" key="1">
    <citation type="submission" date="2015-03" db="EMBL/GenBank/DDBJ databases">
        <title>Draft genome of the nematode, Opisthorchis viverrini.</title>
        <authorList>
            <person name="Mitreva M."/>
        </authorList>
    </citation>
    <scope>NUCLEOTIDE SEQUENCE [LARGE SCALE GENOMIC DNA]</scope>
    <source>
        <strain evidence="2">Khon Kaen</strain>
    </source>
</reference>
<accession>A0A1S8WQV3</accession>
<sequence length="122" mass="13617">MFDLRECHPVMATVDHPCCLRFLALCLTAQLQLVTQFLPLGSLLDFVKIHTDLIQVHMFASWAEQIANGMTYLASRGIIHRDLAARNVLVESLDQVSSVQVGFEETELKPLEVSSPTLGLDH</sequence>
<dbReference type="AlphaFoldDB" id="A0A1S8WQV3"/>
<dbReference type="GO" id="GO:0009925">
    <property type="term" value="C:basal plasma membrane"/>
    <property type="evidence" value="ECO:0007669"/>
    <property type="project" value="TreeGrafter"/>
</dbReference>
<dbReference type="InterPro" id="IPR001245">
    <property type="entry name" value="Ser-Thr/Tyr_kinase_cat_dom"/>
</dbReference>
<proteinExistence type="predicted"/>
<dbReference type="Gene3D" id="1.10.510.10">
    <property type="entry name" value="Transferase(Phosphotransferase) domain 1"/>
    <property type="match status" value="1"/>
</dbReference>
<dbReference type="InterPro" id="IPR020635">
    <property type="entry name" value="Tyr_kinase_cat_dom"/>
</dbReference>
<dbReference type="GO" id="GO:0007169">
    <property type="term" value="P:cell surface receptor protein tyrosine kinase signaling pathway"/>
    <property type="evidence" value="ECO:0007669"/>
    <property type="project" value="TreeGrafter"/>
</dbReference>
<name>A0A1S8WQV3_OPIVI</name>
<organism evidence="2 3">
    <name type="scientific">Opisthorchis viverrini</name>
    <name type="common">Southeast Asian liver fluke</name>
    <dbReference type="NCBI Taxonomy" id="6198"/>
    <lineage>
        <taxon>Eukaryota</taxon>
        <taxon>Metazoa</taxon>
        <taxon>Spiralia</taxon>
        <taxon>Lophotrochozoa</taxon>
        <taxon>Platyhelminthes</taxon>
        <taxon>Trematoda</taxon>
        <taxon>Digenea</taxon>
        <taxon>Opisthorchiida</taxon>
        <taxon>Opisthorchiata</taxon>
        <taxon>Opisthorchiidae</taxon>
        <taxon>Opisthorchis</taxon>
    </lineage>
</organism>
<dbReference type="GO" id="GO:0043235">
    <property type="term" value="C:receptor complex"/>
    <property type="evidence" value="ECO:0007669"/>
    <property type="project" value="TreeGrafter"/>
</dbReference>
<dbReference type="InterPro" id="IPR008266">
    <property type="entry name" value="Tyr_kinase_AS"/>
</dbReference>
<feature type="domain" description="Protein kinase" evidence="1">
    <location>
        <begin position="1"/>
        <end position="122"/>
    </location>
</feature>
<gene>
    <name evidence="2" type="ORF">X801_07391</name>
</gene>
<dbReference type="GO" id="GO:0022008">
    <property type="term" value="P:neurogenesis"/>
    <property type="evidence" value="ECO:0007669"/>
    <property type="project" value="TreeGrafter"/>
</dbReference>